<evidence type="ECO:0000259" key="8">
    <source>
        <dbReference type="PROSITE" id="PS51826"/>
    </source>
</evidence>
<dbReference type="InterPro" id="IPR000089">
    <property type="entry name" value="Biotin_lipoyl"/>
</dbReference>
<dbReference type="KEGG" id="bcoh:BC6307_11170"/>
<dbReference type="InterPro" id="IPR050743">
    <property type="entry name" value="2-oxoacid_DH_E2_comp"/>
</dbReference>
<dbReference type="Gene3D" id="3.30.559.10">
    <property type="entry name" value="Chloramphenicol acetyltransferase-like domain"/>
    <property type="match status" value="1"/>
</dbReference>
<accession>A0A223KY23</accession>
<sequence>MEVKLHDIGEGMTQADILTFLVKQGDIVKADDPLVEVQTDKMTAEIPAPMEGIVKEFTVKIGDTVPVGTTLLKIEPLNSKLLQKPSVKMGKKTENAFQTSSSINTKSKRVMAAPFTRKIARDNGINIEDIQGTGPAGRITEEDVLHFIQNKSEQTTLLVNRSERENRRNDSLAEFPTSYSVSYSGRRKQIGTKMAHSLYSIPHCTHYEEIDVSNILQVKADWKMVNKNISATAFFLKAVSLSLKDFPIFNATLNEKEESIHIYNEHHIGVATDTKQGLIVPVIRNVEKKSLLQIHEELKYLTVRAQENKLSVKEMTGSTFTISNVGPLGGSIGATPIINPPEVGLLAFHKTKKRPVVDKNDQIVVRSMMNVSMSFDHRVADGATAVAFTNRLVQLIENPNLFMLELV</sequence>
<dbReference type="InterPro" id="IPR036625">
    <property type="entry name" value="E3-bd_dom_sf"/>
</dbReference>
<dbReference type="InterPro" id="IPR001078">
    <property type="entry name" value="2-oxoacid_DH_actylTfrase"/>
</dbReference>
<dbReference type="Gene3D" id="2.40.50.100">
    <property type="match status" value="1"/>
</dbReference>
<dbReference type="Gene3D" id="4.10.320.10">
    <property type="entry name" value="E3-binding domain"/>
    <property type="match status" value="1"/>
</dbReference>
<dbReference type="GO" id="GO:0016407">
    <property type="term" value="F:acetyltransferase activity"/>
    <property type="evidence" value="ECO:0007669"/>
    <property type="project" value="TreeGrafter"/>
</dbReference>
<name>A0A223KY23_9BACI</name>
<feature type="domain" description="Peripheral subunit-binding (PSBD)" evidence="8">
    <location>
        <begin position="111"/>
        <end position="148"/>
    </location>
</feature>
<evidence type="ECO:0000256" key="2">
    <source>
        <dbReference type="ARBA" id="ARBA00007317"/>
    </source>
</evidence>
<keyword evidence="10" id="KW-1185">Reference proteome</keyword>
<reference evidence="9 10" key="1">
    <citation type="submission" date="2016-12" db="EMBL/GenBank/DDBJ databases">
        <title>The whole genome sequencing and assembly of Bacillus cohnii DSM 6307T strain.</title>
        <authorList>
            <person name="Lee Y.-J."/>
            <person name="Yi H."/>
            <person name="Bahn Y.-S."/>
            <person name="Kim J.F."/>
            <person name="Lee D.-W."/>
        </authorList>
    </citation>
    <scope>NUCLEOTIDE SEQUENCE [LARGE SCALE GENOMIC DNA]</scope>
    <source>
        <strain evidence="9 10">DSM 6307</strain>
    </source>
</reference>
<dbReference type="STRING" id="1314751.GCA_001591425_03608"/>
<keyword evidence="3 6" id="KW-0808">Transferase</keyword>
<dbReference type="Pfam" id="PF00198">
    <property type="entry name" value="2-oxoacid_dh"/>
    <property type="match status" value="1"/>
</dbReference>
<feature type="domain" description="Lipoyl-binding" evidence="7">
    <location>
        <begin position="1"/>
        <end position="75"/>
    </location>
</feature>
<dbReference type="EMBL" id="CP018866">
    <property type="protein sequence ID" value="AST94321.1"/>
    <property type="molecule type" value="Genomic_DNA"/>
</dbReference>
<dbReference type="InterPro" id="IPR011053">
    <property type="entry name" value="Single_hybrid_motif"/>
</dbReference>
<protein>
    <recommendedName>
        <fullName evidence="6">Dihydrolipoamide acetyltransferase component of pyruvate dehydrogenase complex</fullName>
        <ecNumber evidence="6">2.3.1.-</ecNumber>
    </recommendedName>
</protein>
<dbReference type="InterPro" id="IPR004167">
    <property type="entry name" value="PSBD"/>
</dbReference>
<comment type="similarity">
    <text evidence="2 6">Belongs to the 2-oxoacid dehydrogenase family.</text>
</comment>
<dbReference type="EC" id="2.3.1.-" evidence="6"/>
<dbReference type="Pfam" id="PF00364">
    <property type="entry name" value="Biotin_lipoyl"/>
    <property type="match status" value="1"/>
</dbReference>
<dbReference type="InterPro" id="IPR023213">
    <property type="entry name" value="CAT-like_dom_sf"/>
</dbReference>
<comment type="cofactor">
    <cofactor evidence="1 6">
        <name>(R)-lipoate</name>
        <dbReference type="ChEBI" id="CHEBI:83088"/>
    </cofactor>
</comment>
<dbReference type="SUPFAM" id="SSF47005">
    <property type="entry name" value="Peripheral subunit-binding domain of 2-oxo acid dehydrogenase complex"/>
    <property type="match status" value="1"/>
</dbReference>
<evidence type="ECO:0000256" key="6">
    <source>
        <dbReference type="RuleBase" id="RU003423"/>
    </source>
</evidence>
<dbReference type="AlphaFoldDB" id="A0A223KY23"/>
<evidence type="ECO:0000259" key="7">
    <source>
        <dbReference type="PROSITE" id="PS50968"/>
    </source>
</evidence>
<dbReference type="Pfam" id="PF02817">
    <property type="entry name" value="E3_binding"/>
    <property type="match status" value="1"/>
</dbReference>
<dbReference type="PANTHER" id="PTHR43178">
    <property type="entry name" value="DIHYDROLIPOAMIDE ACETYLTRANSFERASE COMPONENT OF PYRUVATE DEHYDROGENASE COMPLEX"/>
    <property type="match status" value="1"/>
</dbReference>
<evidence type="ECO:0000256" key="3">
    <source>
        <dbReference type="ARBA" id="ARBA00022679"/>
    </source>
</evidence>
<gene>
    <name evidence="9" type="ORF">BC6307_11170</name>
</gene>
<evidence type="ECO:0000313" key="9">
    <source>
        <dbReference type="EMBL" id="AST94321.1"/>
    </source>
</evidence>
<dbReference type="GO" id="GO:0031405">
    <property type="term" value="F:lipoic acid binding"/>
    <property type="evidence" value="ECO:0007669"/>
    <property type="project" value="TreeGrafter"/>
</dbReference>
<evidence type="ECO:0000256" key="1">
    <source>
        <dbReference type="ARBA" id="ARBA00001938"/>
    </source>
</evidence>
<evidence type="ECO:0000256" key="4">
    <source>
        <dbReference type="ARBA" id="ARBA00022823"/>
    </source>
</evidence>
<dbReference type="PANTHER" id="PTHR43178:SF5">
    <property type="entry name" value="LIPOAMIDE ACYLTRANSFERASE COMPONENT OF BRANCHED-CHAIN ALPHA-KETO ACID DEHYDROGENASE COMPLEX, MITOCHONDRIAL"/>
    <property type="match status" value="1"/>
</dbReference>
<evidence type="ECO:0000256" key="5">
    <source>
        <dbReference type="ARBA" id="ARBA00023315"/>
    </source>
</evidence>
<evidence type="ECO:0000313" key="10">
    <source>
        <dbReference type="Proteomes" id="UP000215224"/>
    </source>
</evidence>
<keyword evidence="5 6" id="KW-0012">Acyltransferase</keyword>
<dbReference type="PROSITE" id="PS50968">
    <property type="entry name" value="BIOTINYL_LIPOYL"/>
    <property type="match status" value="1"/>
</dbReference>
<organism evidence="9 10">
    <name type="scientific">Sutcliffiella cohnii</name>
    <dbReference type="NCBI Taxonomy" id="33932"/>
    <lineage>
        <taxon>Bacteria</taxon>
        <taxon>Bacillati</taxon>
        <taxon>Bacillota</taxon>
        <taxon>Bacilli</taxon>
        <taxon>Bacillales</taxon>
        <taxon>Bacillaceae</taxon>
        <taxon>Sutcliffiella</taxon>
    </lineage>
</organism>
<proteinExistence type="inferred from homology"/>
<keyword evidence="4 6" id="KW-0450">Lipoyl</keyword>
<dbReference type="SUPFAM" id="SSF51230">
    <property type="entry name" value="Single hybrid motif"/>
    <property type="match status" value="1"/>
</dbReference>
<dbReference type="FunFam" id="3.30.559.10:FF:000007">
    <property type="entry name" value="Dihydrolipoamide acetyltransferase component of pyruvate dehydrogenase complex"/>
    <property type="match status" value="1"/>
</dbReference>
<dbReference type="PROSITE" id="PS51826">
    <property type="entry name" value="PSBD"/>
    <property type="match status" value="1"/>
</dbReference>
<dbReference type="SUPFAM" id="SSF52777">
    <property type="entry name" value="CoA-dependent acyltransferases"/>
    <property type="match status" value="1"/>
</dbReference>
<dbReference type="GO" id="GO:0005737">
    <property type="term" value="C:cytoplasm"/>
    <property type="evidence" value="ECO:0007669"/>
    <property type="project" value="TreeGrafter"/>
</dbReference>
<dbReference type="Proteomes" id="UP000215224">
    <property type="component" value="Chromosome"/>
</dbReference>
<dbReference type="CDD" id="cd06849">
    <property type="entry name" value="lipoyl_domain"/>
    <property type="match status" value="1"/>
</dbReference>